<evidence type="ECO:0000313" key="6">
    <source>
        <dbReference type="Proteomes" id="UP000233778"/>
    </source>
</evidence>
<dbReference type="STRING" id="104623.Ser39006_01260"/>
<sequence length="268" mass="30314">MTTEPVFIQVGDLATGFAPHSNVLETTDALVNQCYQLHFDALESVKCRFVSAQELIWGGHSAIQYRATNIRNGIFFIDFLHPEKASTTVSLVLDINGGGFTLVEGLLPDEQQIHLDPFTRVGKGLELTAVKVDYYHGTLDKPYRQEDVPHTATDELIGLRNLYVYSETERYEHIYLNGSFYAWQCLDGVEKGLADVDRCHYIKIAEQLYLFIWREKIIPTLGVLMIDLQQMITDGKILGYSDEHFSTLSNFPVGAHAQIINRTHYPAA</sequence>
<dbReference type="InterPro" id="IPR012674">
    <property type="entry name" value="Calycin"/>
</dbReference>
<dbReference type="EMBL" id="CP025085">
    <property type="protein sequence ID" value="AUH02094.1"/>
    <property type="molecule type" value="Genomic_DNA"/>
</dbReference>
<dbReference type="OrthoDB" id="8537304at2"/>
<keyword evidence="5" id="KW-1185">Reference proteome</keyword>
<dbReference type="EMBL" id="CP025084">
    <property type="protein sequence ID" value="AUH06415.1"/>
    <property type="molecule type" value="Genomic_DNA"/>
</dbReference>
<organism evidence="4 5">
    <name type="scientific">Serratia sp. (strain ATCC 39006)</name>
    <name type="common">Prodigiosinella confusarubida</name>
    <dbReference type="NCBI Taxonomy" id="104623"/>
    <lineage>
        <taxon>Bacteria</taxon>
        <taxon>Pseudomonadati</taxon>
        <taxon>Pseudomonadota</taxon>
        <taxon>Gammaproteobacteria</taxon>
        <taxon>Enterobacterales</taxon>
        <taxon>Pectobacteriaceae</taxon>
        <taxon>Prodigiosinella</taxon>
    </lineage>
</organism>
<dbReference type="Gene3D" id="2.40.128.20">
    <property type="match status" value="1"/>
</dbReference>
<dbReference type="Pfam" id="PF10703">
    <property type="entry name" value="MoaF"/>
    <property type="match status" value="1"/>
</dbReference>
<evidence type="ECO:0000313" key="5">
    <source>
        <dbReference type="Proteomes" id="UP000017700"/>
    </source>
</evidence>
<proteinExistence type="predicted"/>
<protein>
    <submittedName>
        <fullName evidence="4">Molybdenum cofactor biosynthesis protein F</fullName>
    </submittedName>
</protein>
<reference evidence="4 5" key="1">
    <citation type="journal article" date="2013" name="Genome Announc.">
        <title>Draft genome sequence of Serratia sp. strain ATCC 39006, a model bacterium for analysis of the biosynthesis and regulation of prodigiosin, a carbapenem, and gas vesicles.</title>
        <authorList>
            <person name="Fineran P.C."/>
            <person name="Iglesias Cans M.C."/>
            <person name="Ramsay J.P."/>
            <person name="Wilf N.M."/>
            <person name="Cossyleon D."/>
            <person name="McNeil M.B."/>
            <person name="Williamson N.R."/>
            <person name="Monson R.E."/>
            <person name="Becher S.A."/>
            <person name="Stanton J.A."/>
            <person name="Brugger K."/>
            <person name="Brown S.D."/>
            <person name="Salmond G.P."/>
        </authorList>
    </citation>
    <scope>NUCLEOTIDE SEQUENCE [LARGE SCALE GENOMIC DNA]</scope>
    <source>
        <strain evidence="4">ATCC 39006</strain>
        <strain evidence="5">ATCC 39006 / SC 11482</strain>
    </source>
</reference>
<feature type="domain" description="Molybdenum cofactor biosynthesis protein F N-terminal" evidence="1">
    <location>
        <begin position="7"/>
        <end position="109"/>
    </location>
</feature>
<dbReference type="InterPro" id="IPR024724">
    <property type="entry name" value="MoaF_N"/>
</dbReference>
<evidence type="ECO:0000313" key="3">
    <source>
        <dbReference type="EMBL" id="AUH02094.1"/>
    </source>
</evidence>
<dbReference type="InterPro" id="IPR035348">
    <property type="entry name" value="MoaF_C"/>
</dbReference>
<accession>A0A2I5TPE3</accession>
<feature type="domain" description="MoaF C-terminal" evidence="2">
    <location>
        <begin position="151"/>
        <end position="263"/>
    </location>
</feature>
<dbReference type="RefSeq" id="WP_021014530.1">
    <property type="nucleotide sequence ID" value="NZ_CP025084.1"/>
</dbReference>
<gene>
    <name evidence="3" type="ORF">CWC46_21250</name>
    <name evidence="4" type="ORF">Ser39006_021245</name>
</gene>
<dbReference type="Pfam" id="PF17409">
    <property type="entry name" value="MoaF_C"/>
    <property type="match status" value="1"/>
</dbReference>
<reference evidence="3 6" key="3">
    <citation type="submission" date="2017-11" db="EMBL/GenBank/DDBJ databases">
        <title>Complete genome sequence of Serratia sp. ATCC 39006 LacA.</title>
        <authorList>
            <person name="Hampton H.G."/>
            <person name="Jackson S.A."/>
            <person name="Jauregui R."/>
            <person name="Poulter G.T.M."/>
            <person name="Salmond G.P.C."/>
            <person name="Fineran P.C."/>
        </authorList>
    </citation>
    <scope>NUCLEOTIDE SEQUENCE [LARGE SCALE GENOMIC DNA]</scope>
    <source>
        <strain evidence="3 6">ATCC 39006</strain>
    </source>
</reference>
<dbReference type="AlphaFoldDB" id="A0A2I5TPE3"/>
<reference evidence="4" key="2">
    <citation type="submission" date="2013-09" db="EMBL/GenBank/DDBJ databases">
        <authorList>
            <person name="Wang G."/>
            <person name="Yang Y."/>
            <person name="Su Y."/>
        </authorList>
    </citation>
    <scope>NUCLEOTIDE SEQUENCE</scope>
    <source>
        <strain evidence="4">ATCC 39006</strain>
    </source>
</reference>
<dbReference type="KEGG" id="sera:Ser39006_021245"/>
<reference evidence="4" key="4">
    <citation type="submission" date="2017-11" db="EMBL/GenBank/DDBJ databases">
        <title>Complete genome sequence of Serratia sp. ATCC 39006.</title>
        <authorList>
            <person name="Hampton H.G."/>
            <person name="Jackson S.A."/>
            <person name="Jauregui R."/>
            <person name="Poulter G.T.M."/>
            <person name="Salmond G.P.C."/>
            <person name="Fineran P.C."/>
        </authorList>
    </citation>
    <scope>NUCLEOTIDE SEQUENCE</scope>
    <source>
        <strain evidence="4">ATCC 39006</strain>
    </source>
</reference>
<dbReference type="Proteomes" id="UP000017700">
    <property type="component" value="Chromosome"/>
</dbReference>
<dbReference type="KEGG" id="serq:CWC46_21250"/>
<dbReference type="Proteomes" id="UP000233778">
    <property type="component" value="Chromosome"/>
</dbReference>
<evidence type="ECO:0000259" key="1">
    <source>
        <dbReference type="Pfam" id="PF10703"/>
    </source>
</evidence>
<evidence type="ECO:0000313" key="4">
    <source>
        <dbReference type="EMBL" id="AUH06415.1"/>
    </source>
</evidence>
<name>A0A2I5TPE3_SERS3</name>
<evidence type="ECO:0000259" key="2">
    <source>
        <dbReference type="Pfam" id="PF17409"/>
    </source>
</evidence>